<evidence type="ECO:0000259" key="13">
    <source>
        <dbReference type="PROSITE" id="PS50011"/>
    </source>
</evidence>
<feature type="domain" description="Protein kinase" evidence="13">
    <location>
        <begin position="368"/>
        <end position="725"/>
    </location>
</feature>
<keyword evidence="4" id="KW-0808">Transferase</keyword>
<organism evidence="15 16">
    <name type="scientific">Hebeloma cylindrosporum</name>
    <dbReference type="NCBI Taxonomy" id="76867"/>
    <lineage>
        <taxon>Eukaryota</taxon>
        <taxon>Fungi</taxon>
        <taxon>Dikarya</taxon>
        <taxon>Basidiomycota</taxon>
        <taxon>Agaricomycotina</taxon>
        <taxon>Agaricomycetes</taxon>
        <taxon>Agaricomycetidae</taxon>
        <taxon>Agaricales</taxon>
        <taxon>Agaricineae</taxon>
        <taxon>Hymenogastraceae</taxon>
        <taxon>Hebeloma</taxon>
    </lineage>
</organism>
<evidence type="ECO:0000256" key="7">
    <source>
        <dbReference type="ARBA" id="ARBA00022840"/>
    </source>
</evidence>
<dbReference type="PROSITE" id="PS00107">
    <property type="entry name" value="PROTEIN_KINASE_ATP"/>
    <property type="match status" value="1"/>
</dbReference>
<dbReference type="AlphaFoldDB" id="A0A0C3C8U7"/>
<dbReference type="PROSITE" id="PS51285">
    <property type="entry name" value="AGC_KINASE_CTER"/>
    <property type="match status" value="1"/>
</dbReference>
<comment type="similarity">
    <text evidence="8">Belongs to the protein kinase superfamily. STE Ser/Thr protein kinase family. COT1 subfamily.</text>
</comment>
<evidence type="ECO:0000256" key="6">
    <source>
        <dbReference type="ARBA" id="ARBA00022777"/>
    </source>
</evidence>
<sequence length="849" mass="95509">MASQGRRPLPPPPNNGAPMGPRPNQHAAPWQSDIYSLNTPYFMPYAYPPHAPPPPDLYEEQTTTSVPAGTFLHKGFYDLLAMIPTPSPSRLLWSAPSLPPENVVAGPRYEDMNANTGTRAMPKKGRRVSKDMVSKPTGFVHLVHASDADQLEALLTRWGPDGVGKLGDPHWANPIKNYIRQRNQAKAINEVVNAIQPSPGGRLEGPPFGQLHVVNGMSTATSSSLTTAARENVVLNSSYLDGLPGRAGNSTVRWGGGLRSHTEIQENEDQDPSPLLTEVLPSVQTRPIITPSLATLEKAVATRIYFENLYFPLFRHPSSREQRKQAMEKDMAEMQLTHSQKEHLRARWRQNETEYLRERRQKVDASAFVKLKTIGHGAFGVVSLVREKSSGSLYAMKQLRKTDMLRKGQEGHVRAERDILKSASLVHSPGGAEWIVRLYYSFQDRDHLYLVLEYMGGGDLLNLLIERDVFEEDFTRFYIAEMILAIESCHRYGFIHRDIKPDNFLFDPEGHIKLSDFGLATDLHWAHDTSYYEQQRLHLLHKHGIDLEDSIGIADGKKTKRMSPKEVELLMGGGEGQGGIFTWREKNRRKLAYSVCGTNSYMSPEVIRGHGYSYSCDWWSLGVIMFECLYGFPPFVSNSRHVTRQKILNWKQSLRFPSRPRVSHEGVNLMQQLLCEPEDRLGSQTSSSVSRPNSIVMQARRSQFIQPGVSPDNDGAHLIKAHPWFKGIDWQNIHRYPAPYRPDLVSPEDTRHFDSDIPPEPLAPANGAPADATKDPLLRHKLHGAEIMDVRKALAFAGFTHKSPRAVEYTRADRAFEGPHDSRPAKGTVRGRPLVRETRDVGLGRAISM</sequence>
<dbReference type="GO" id="GO:0004674">
    <property type="term" value="F:protein serine/threonine kinase activity"/>
    <property type="evidence" value="ECO:0007669"/>
    <property type="project" value="UniProtKB-KW"/>
</dbReference>
<proteinExistence type="inferred from homology"/>
<dbReference type="Proteomes" id="UP000053424">
    <property type="component" value="Unassembled WGS sequence"/>
</dbReference>
<dbReference type="CDD" id="cd05573">
    <property type="entry name" value="STKc_ROCK_NDR_like"/>
    <property type="match status" value="1"/>
</dbReference>
<dbReference type="PROSITE" id="PS00108">
    <property type="entry name" value="PROTEIN_KINASE_ST"/>
    <property type="match status" value="1"/>
</dbReference>
<accession>A0A0C3C8U7</accession>
<evidence type="ECO:0000256" key="4">
    <source>
        <dbReference type="ARBA" id="ARBA00022679"/>
    </source>
</evidence>
<dbReference type="HOGENOM" id="CLU_000288_67_3_1"/>
<dbReference type="GO" id="GO:0035556">
    <property type="term" value="P:intracellular signal transduction"/>
    <property type="evidence" value="ECO:0007669"/>
    <property type="project" value="TreeGrafter"/>
</dbReference>
<evidence type="ECO:0000313" key="16">
    <source>
        <dbReference type="Proteomes" id="UP000053424"/>
    </source>
</evidence>
<keyword evidence="6" id="KW-0418">Kinase</keyword>
<dbReference type="Gene3D" id="3.30.200.20">
    <property type="entry name" value="Phosphorylase Kinase, domain 1"/>
    <property type="match status" value="1"/>
</dbReference>
<feature type="region of interest" description="Disordered" evidence="12">
    <location>
        <begin position="1"/>
        <end position="29"/>
    </location>
</feature>
<keyword evidence="16" id="KW-1185">Reference proteome</keyword>
<keyword evidence="2" id="KW-0723">Serine/threonine-protein kinase</keyword>
<evidence type="ECO:0000256" key="10">
    <source>
        <dbReference type="ARBA" id="ARBA00048679"/>
    </source>
</evidence>
<comment type="catalytic activity">
    <reaction evidence="10">
        <text>L-seryl-[protein] + ATP = O-phospho-L-seryl-[protein] + ADP + H(+)</text>
        <dbReference type="Rhea" id="RHEA:17989"/>
        <dbReference type="Rhea" id="RHEA-COMP:9863"/>
        <dbReference type="Rhea" id="RHEA-COMP:11604"/>
        <dbReference type="ChEBI" id="CHEBI:15378"/>
        <dbReference type="ChEBI" id="CHEBI:29999"/>
        <dbReference type="ChEBI" id="CHEBI:30616"/>
        <dbReference type="ChEBI" id="CHEBI:83421"/>
        <dbReference type="ChEBI" id="CHEBI:456216"/>
        <dbReference type="EC" id="2.7.11.1"/>
    </reaction>
</comment>
<protein>
    <recommendedName>
        <fullName evidence="1">non-specific serine/threonine protein kinase</fullName>
        <ecNumber evidence="1">2.7.11.1</ecNumber>
    </recommendedName>
</protein>
<name>A0A0C3C8U7_HEBCY</name>
<dbReference type="SUPFAM" id="SSF56112">
    <property type="entry name" value="Protein kinase-like (PK-like)"/>
    <property type="match status" value="1"/>
</dbReference>
<dbReference type="SMART" id="SM00133">
    <property type="entry name" value="S_TK_X"/>
    <property type="match status" value="1"/>
</dbReference>
<dbReference type="OrthoDB" id="3638488at2759"/>
<evidence type="ECO:0000313" key="15">
    <source>
        <dbReference type="EMBL" id="KIM45275.1"/>
    </source>
</evidence>
<dbReference type="InterPro" id="IPR011009">
    <property type="entry name" value="Kinase-like_dom_sf"/>
</dbReference>
<evidence type="ECO:0000259" key="14">
    <source>
        <dbReference type="PROSITE" id="PS51285"/>
    </source>
</evidence>
<evidence type="ECO:0000256" key="12">
    <source>
        <dbReference type="SAM" id="MobiDB-lite"/>
    </source>
</evidence>
<evidence type="ECO:0000256" key="3">
    <source>
        <dbReference type="ARBA" id="ARBA00022553"/>
    </source>
</evidence>
<dbReference type="InterPro" id="IPR017441">
    <property type="entry name" value="Protein_kinase_ATP_BS"/>
</dbReference>
<dbReference type="PANTHER" id="PTHR24356">
    <property type="entry name" value="SERINE/THREONINE-PROTEIN KINASE"/>
    <property type="match status" value="1"/>
</dbReference>
<feature type="domain" description="AGC-kinase C-terminal" evidence="14">
    <location>
        <begin position="726"/>
        <end position="811"/>
    </location>
</feature>
<comment type="catalytic activity">
    <reaction evidence="9">
        <text>L-threonyl-[protein] + ATP = O-phospho-L-threonyl-[protein] + ADP + H(+)</text>
        <dbReference type="Rhea" id="RHEA:46608"/>
        <dbReference type="Rhea" id="RHEA-COMP:11060"/>
        <dbReference type="Rhea" id="RHEA-COMP:11605"/>
        <dbReference type="ChEBI" id="CHEBI:15378"/>
        <dbReference type="ChEBI" id="CHEBI:30013"/>
        <dbReference type="ChEBI" id="CHEBI:30616"/>
        <dbReference type="ChEBI" id="CHEBI:61977"/>
        <dbReference type="ChEBI" id="CHEBI:456216"/>
        <dbReference type="EC" id="2.7.11.1"/>
    </reaction>
</comment>
<feature type="binding site" evidence="11">
    <location>
        <position position="397"/>
    </location>
    <ligand>
        <name>ATP</name>
        <dbReference type="ChEBI" id="CHEBI:30616"/>
    </ligand>
</feature>
<dbReference type="PANTHER" id="PTHR24356:SF400">
    <property type="entry name" value="SERINE_THREONINE-PROTEIN KINASE CBK1"/>
    <property type="match status" value="1"/>
</dbReference>
<dbReference type="SMART" id="SM00220">
    <property type="entry name" value="S_TKc"/>
    <property type="match status" value="1"/>
</dbReference>
<dbReference type="InterPro" id="IPR008271">
    <property type="entry name" value="Ser/Thr_kinase_AS"/>
</dbReference>
<gene>
    <name evidence="15" type="ORF">M413DRAFT_441959</name>
</gene>
<evidence type="ECO:0000256" key="8">
    <source>
        <dbReference type="ARBA" id="ARBA00038271"/>
    </source>
</evidence>
<evidence type="ECO:0000256" key="11">
    <source>
        <dbReference type="PROSITE-ProRule" id="PRU10141"/>
    </source>
</evidence>
<dbReference type="EC" id="2.7.11.1" evidence="1"/>
<dbReference type="InterPro" id="IPR000719">
    <property type="entry name" value="Prot_kinase_dom"/>
</dbReference>
<dbReference type="Gene3D" id="1.10.510.10">
    <property type="entry name" value="Transferase(Phosphotransferase) domain 1"/>
    <property type="match status" value="1"/>
</dbReference>
<dbReference type="GO" id="GO:0005524">
    <property type="term" value="F:ATP binding"/>
    <property type="evidence" value="ECO:0007669"/>
    <property type="project" value="UniProtKB-UniRule"/>
</dbReference>
<dbReference type="InterPro" id="IPR050236">
    <property type="entry name" value="Ser_Thr_kinase_AGC"/>
</dbReference>
<evidence type="ECO:0000256" key="9">
    <source>
        <dbReference type="ARBA" id="ARBA00047899"/>
    </source>
</evidence>
<evidence type="ECO:0000256" key="1">
    <source>
        <dbReference type="ARBA" id="ARBA00012513"/>
    </source>
</evidence>
<dbReference type="CDD" id="cd21742">
    <property type="entry name" value="MobB_NDR_LATS-like"/>
    <property type="match status" value="1"/>
</dbReference>
<dbReference type="InterPro" id="IPR059233">
    <property type="entry name" value="MobB_NdrA/B/Cbk1"/>
</dbReference>
<dbReference type="Pfam" id="PF00069">
    <property type="entry name" value="Pkinase"/>
    <property type="match status" value="2"/>
</dbReference>
<keyword evidence="3" id="KW-0597">Phosphoprotein</keyword>
<dbReference type="InterPro" id="IPR000961">
    <property type="entry name" value="AGC-kinase_C"/>
</dbReference>
<evidence type="ECO:0000256" key="5">
    <source>
        <dbReference type="ARBA" id="ARBA00022741"/>
    </source>
</evidence>
<feature type="region of interest" description="Disordered" evidence="12">
    <location>
        <begin position="104"/>
        <end position="129"/>
    </location>
</feature>
<keyword evidence="7 11" id="KW-0067">ATP-binding</keyword>
<dbReference type="EMBL" id="KN831772">
    <property type="protein sequence ID" value="KIM45275.1"/>
    <property type="molecule type" value="Genomic_DNA"/>
</dbReference>
<dbReference type="PROSITE" id="PS50011">
    <property type="entry name" value="PROTEIN_KINASE_DOM"/>
    <property type="match status" value="1"/>
</dbReference>
<keyword evidence="5 11" id="KW-0547">Nucleotide-binding</keyword>
<reference evidence="16" key="2">
    <citation type="submission" date="2015-01" db="EMBL/GenBank/DDBJ databases">
        <title>Evolutionary Origins and Diversification of the Mycorrhizal Mutualists.</title>
        <authorList>
            <consortium name="DOE Joint Genome Institute"/>
            <consortium name="Mycorrhizal Genomics Consortium"/>
            <person name="Kohler A."/>
            <person name="Kuo A."/>
            <person name="Nagy L.G."/>
            <person name="Floudas D."/>
            <person name="Copeland A."/>
            <person name="Barry K.W."/>
            <person name="Cichocki N."/>
            <person name="Veneault-Fourrey C."/>
            <person name="LaButti K."/>
            <person name="Lindquist E.A."/>
            <person name="Lipzen A."/>
            <person name="Lundell T."/>
            <person name="Morin E."/>
            <person name="Murat C."/>
            <person name="Riley R."/>
            <person name="Ohm R."/>
            <person name="Sun H."/>
            <person name="Tunlid A."/>
            <person name="Henrissat B."/>
            <person name="Grigoriev I.V."/>
            <person name="Hibbett D.S."/>
            <person name="Martin F."/>
        </authorList>
    </citation>
    <scope>NUCLEOTIDE SEQUENCE [LARGE SCALE GENOMIC DNA]</scope>
    <source>
        <strain evidence="16">h7</strain>
    </source>
</reference>
<dbReference type="FunFam" id="3.30.200.20:FF:000192">
    <property type="entry name" value="Serine/threonine-protein kinase cot-1"/>
    <property type="match status" value="1"/>
</dbReference>
<evidence type="ECO:0000256" key="2">
    <source>
        <dbReference type="ARBA" id="ARBA00022527"/>
    </source>
</evidence>
<dbReference type="STRING" id="686832.A0A0C3C8U7"/>
<reference evidence="15 16" key="1">
    <citation type="submission" date="2014-04" db="EMBL/GenBank/DDBJ databases">
        <authorList>
            <consortium name="DOE Joint Genome Institute"/>
            <person name="Kuo A."/>
            <person name="Gay G."/>
            <person name="Dore J."/>
            <person name="Kohler A."/>
            <person name="Nagy L.G."/>
            <person name="Floudas D."/>
            <person name="Copeland A."/>
            <person name="Barry K.W."/>
            <person name="Cichocki N."/>
            <person name="Veneault-Fourrey C."/>
            <person name="LaButti K."/>
            <person name="Lindquist E.A."/>
            <person name="Lipzen A."/>
            <person name="Lundell T."/>
            <person name="Morin E."/>
            <person name="Murat C."/>
            <person name="Sun H."/>
            <person name="Tunlid A."/>
            <person name="Henrissat B."/>
            <person name="Grigoriev I.V."/>
            <person name="Hibbett D.S."/>
            <person name="Martin F."/>
            <person name="Nordberg H.P."/>
            <person name="Cantor M.N."/>
            <person name="Hua S.X."/>
        </authorList>
    </citation>
    <scope>NUCLEOTIDE SEQUENCE [LARGE SCALE GENOMIC DNA]</scope>
    <source>
        <strain evidence="16">h7</strain>
    </source>
</reference>